<dbReference type="PANTHER" id="PTHR31307:SF8">
    <property type="entry name" value="ALCOHOL DEHYDROGENASE TRANSCRIPTION FACTOR MYB_SANT-LIKE FAMILY PROTEIN"/>
    <property type="match status" value="1"/>
</dbReference>
<evidence type="ECO:0000256" key="1">
    <source>
        <dbReference type="SAM" id="MobiDB-lite"/>
    </source>
</evidence>
<feature type="region of interest" description="Disordered" evidence="1">
    <location>
        <begin position="80"/>
        <end position="126"/>
    </location>
</feature>
<organism evidence="2 3">
    <name type="scientific">Nepenthes gracilis</name>
    <name type="common">Slender pitcher plant</name>
    <dbReference type="NCBI Taxonomy" id="150966"/>
    <lineage>
        <taxon>Eukaryota</taxon>
        <taxon>Viridiplantae</taxon>
        <taxon>Streptophyta</taxon>
        <taxon>Embryophyta</taxon>
        <taxon>Tracheophyta</taxon>
        <taxon>Spermatophyta</taxon>
        <taxon>Magnoliopsida</taxon>
        <taxon>eudicotyledons</taxon>
        <taxon>Gunneridae</taxon>
        <taxon>Pentapetalae</taxon>
        <taxon>Caryophyllales</taxon>
        <taxon>Nepenthaceae</taxon>
        <taxon>Nepenthes</taxon>
    </lineage>
</organism>
<keyword evidence="3" id="KW-1185">Reference proteome</keyword>
<sequence length="278" mass="30802">MNFGVGDCRNRLNVLKDKYKKEKAKLEGLGGGNSKWPYFKRMDMLMTISPRQEQQCGLACGVDSGEFVFMNPRVYLDHSNVLDEMRDSPGNSCSEGEEEEEEDGGNSARGKGRFKGDGSEESESYRMLSESMKKVGEIYEKIENTKRQHMMELERKIARTTIAQQRALVINGCCVFFGHGHDANPSYFLNCFADSKRAGGCVKVAKDLSWAKTIVIALILLGKIKAEMAWLAPVIICMNAMSIQGVVIPLNSSFAPVIPLPAEALACIMCLELLQASH</sequence>
<evidence type="ECO:0000313" key="3">
    <source>
        <dbReference type="Proteomes" id="UP001279734"/>
    </source>
</evidence>
<accession>A0AAD3XZW2</accession>
<dbReference type="InterPro" id="IPR044823">
    <property type="entry name" value="ASIL1/2-like"/>
</dbReference>
<proteinExistence type="predicted"/>
<comment type="caution">
    <text evidence="2">The sequence shown here is derived from an EMBL/GenBank/DDBJ whole genome shotgun (WGS) entry which is preliminary data.</text>
</comment>
<gene>
    <name evidence="2" type="ORF">Nepgr_025646</name>
</gene>
<dbReference type="GO" id="GO:0000976">
    <property type="term" value="F:transcription cis-regulatory region binding"/>
    <property type="evidence" value="ECO:0007669"/>
    <property type="project" value="TreeGrafter"/>
</dbReference>
<dbReference type="EMBL" id="BSYO01000026">
    <property type="protein sequence ID" value="GMH23803.1"/>
    <property type="molecule type" value="Genomic_DNA"/>
</dbReference>
<dbReference type="AlphaFoldDB" id="A0AAD3XZW2"/>
<feature type="compositionally biased region" description="Acidic residues" evidence="1">
    <location>
        <begin position="95"/>
        <end position="104"/>
    </location>
</feature>
<dbReference type="PANTHER" id="PTHR31307">
    <property type="entry name" value="TRIHELIX TRANSCRIPTION FACTOR ASIL2"/>
    <property type="match status" value="1"/>
</dbReference>
<reference evidence="2" key="1">
    <citation type="submission" date="2023-05" db="EMBL/GenBank/DDBJ databases">
        <title>Nepenthes gracilis genome sequencing.</title>
        <authorList>
            <person name="Fukushima K."/>
        </authorList>
    </citation>
    <scope>NUCLEOTIDE SEQUENCE</scope>
    <source>
        <strain evidence="2">SING2019-196</strain>
    </source>
</reference>
<evidence type="ECO:0000313" key="2">
    <source>
        <dbReference type="EMBL" id="GMH23803.1"/>
    </source>
</evidence>
<name>A0AAD3XZW2_NEPGR</name>
<dbReference type="Proteomes" id="UP001279734">
    <property type="component" value="Unassembled WGS sequence"/>
</dbReference>
<protein>
    <submittedName>
        <fullName evidence="2">Uncharacterized protein</fullName>
    </submittedName>
</protein>
<dbReference type="GO" id="GO:0005634">
    <property type="term" value="C:nucleus"/>
    <property type="evidence" value="ECO:0007669"/>
    <property type="project" value="TreeGrafter"/>
</dbReference>